<evidence type="ECO:0000313" key="9">
    <source>
        <dbReference type="EMBL" id="CCI85590.1"/>
    </source>
</evidence>
<sequence>MAKTAKIKKDNNEESFGKFLLDVVVMMAIMGSILWALFTFVLSNETVSGPSMQPTFEDGDRIIAVRNFNIKRNDIVILDAPDQKGALYIKRVIGLPGEMVTSKNDKLYINGKYVAQPYLNNSYKKADNKDGHLYTNNFTLTRKIPKGYYFVMGDHRDVSKDSRYFGFVKRDKIVGKVAFRYWPFTSWKTF</sequence>
<dbReference type="PRINTS" id="PR00727">
    <property type="entry name" value="LEADERPTASE"/>
</dbReference>
<dbReference type="PANTHER" id="PTHR43390">
    <property type="entry name" value="SIGNAL PEPTIDASE I"/>
    <property type="match status" value="1"/>
</dbReference>
<comment type="catalytic activity">
    <reaction evidence="1 7">
        <text>Cleavage of hydrophobic, N-terminal signal or leader sequences from secreted and periplasmic proteins.</text>
        <dbReference type="EC" id="3.4.21.89"/>
    </reaction>
</comment>
<dbReference type="eggNOG" id="COG0681">
    <property type="taxonomic scope" value="Bacteria"/>
</dbReference>
<dbReference type="STRING" id="1423790.BN53_05760"/>
<name>I7JYJ0_9LACO</name>
<dbReference type="Gene3D" id="2.10.109.10">
    <property type="entry name" value="Umud Fragment, subunit A"/>
    <property type="match status" value="1"/>
</dbReference>
<dbReference type="InterPro" id="IPR019533">
    <property type="entry name" value="Peptidase_S26"/>
</dbReference>
<dbReference type="InterPro" id="IPR000223">
    <property type="entry name" value="Pept_S26A_signal_pept_1"/>
</dbReference>
<evidence type="ECO:0000259" key="8">
    <source>
        <dbReference type="Pfam" id="PF10502"/>
    </source>
</evidence>
<organism evidence="9 10">
    <name type="scientific">Lactobacillus pasteurii DSM 23907 = CRBIP 24.76</name>
    <dbReference type="NCBI Taxonomy" id="1423790"/>
    <lineage>
        <taxon>Bacteria</taxon>
        <taxon>Bacillati</taxon>
        <taxon>Bacillota</taxon>
        <taxon>Bacilli</taxon>
        <taxon>Lactobacillales</taxon>
        <taxon>Lactobacillaceae</taxon>
        <taxon>Lactobacillus</taxon>
    </lineage>
</organism>
<protein>
    <recommendedName>
        <fullName evidence="4 7">Signal peptidase I</fullName>
        <ecNumber evidence="4 7">3.4.21.89</ecNumber>
    </recommendedName>
</protein>
<evidence type="ECO:0000256" key="7">
    <source>
        <dbReference type="RuleBase" id="RU362042"/>
    </source>
</evidence>
<keyword evidence="5 7" id="KW-0378">Hydrolase</keyword>
<reference evidence="9 10" key="1">
    <citation type="submission" date="2012-06" db="EMBL/GenBank/DDBJ databases">
        <title>Draft Genome Sequence of Lactobacillus pasteurii CRBIP 24.76T.</title>
        <authorList>
            <person name="Cousin S."/>
            <person name="Bouchier C."/>
            <person name="Loux V."/>
            <person name="Ma L."/>
            <person name="Creno S."/>
            <person name="Bizet C."/>
            <person name="Clermont D."/>
        </authorList>
    </citation>
    <scope>NUCLEOTIDE SEQUENCE [LARGE SCALE GENOMIC DNA]</scope>
    <source>
        <strain evidence="10">CRBIP 24.76T</strain>
    </source>
</reference>
<dbReference type="AlphaFoldDB" id="I7JYJ0"/>
<dbReference type="PROSITE" id="PS00761">
    <property type="entry name" value="SPASE_I_3"/>
    <property type="match status" value="1"/>
</dbReference>
<proteinExistence type="inferred from homology"/>
<keyword evidence="7" id="KW-0645">Protease</keyword>
<evidence type="ECO:0000256" key="4">
    <source>
        <dbReference type="ARBA" id="ARBA00013208"/>
    </source>
</evidence>
<keyword evidence="10" id="KW-1185">Reference proteome</keyword>
<feature type="domain" description="Peptidase S26" evidence="8">
    <location>
        <begin position="22"/>
        <end position="182"/>
    </location>
</feature>
<dbReference type="GO" id="GO:0005886">
    <property type="term" value="C:plasma membrane"/>
    <property type="evidence" value="ECO:0007669"/>
    <property type="project" value="UniProtKB-SubCell"/>
</dbReference>
<evidence type="ECO:0000256" key="3">
    <source>
        <dbReference type="ARBA" id="ARBA00009370"/>
    </source>
</evidence>
<comment type="caution">
    <text evidence="9">The sequence shown here is derived from an EMBL/GenBank/DDBJ whole genome shotgun (WGS) entry which is preliminary data.</text>
</comment>
<feature type="active site" evidence="6">
    <location>
        <position position="90"/>
    </location>
</feature>
<dbReference type="PATRIC" id="fig|1423790.3.peg.244"/>
<dbReference type="GO" id="GO:0004252">
    <property type="term" value="F:serine-type endopeptidase activity"/>
    <property type="evidence" value="ECO:0007669"/>
    <property type="project" value="InterPro"/>
</dbReference>
<feature type="transmembrane region" description="Helical" evidence="7">
    <location>
        <begin position="20"/>
        <end position="42"/>
    </location>
</feature>
<dbReference type="InterPro" id="IPR019758">
    <property type="entry name" value="Pept_S26A_signal_pept_1_CS"/>
</dbReference>
<gene>
    <name evidence="9" type="ORF">BN53_05760</name>
</gene>
<dbReference type="Proteomes" id="UP000009311">
    <property type="component" value="Unassembled WGS sequence"/>
</dbReference>
<evidence type="ECO:0000256" key="6">
    <source>
        <dbReference type="PIRSR" id="PIRSR600223-1"/>
    </source>
</evidence>
<keyword evidence="7" id="KW-1133">Transmembrane helix</keyword>
<dbReference type="EMBL" id="CAKD01000023">
    <property type="protein sequence ID" value="CCI85590.1"/>
    <property type="molecule type" value="Genomic_DNA"/>
</dbReference>
<dbReference type="PANTHER" id="PTHR43390:SF1">
    <property type="entry name" value="CHLOROPLAST PROCESSING PEPTIDASE"/>
    <property type="match status" value="1"/>
</dbReference>
<evidence type="ECO:0000313" key="10">
    <source>
        <dbReference type="Proteomes" id="UP000009311"/>
    </source>
</evidence>
<dbReference type="InterPro" id="IPR036286">
    <property type="entry name" value="LexA/Signal_pep-like_sf"/>
</dbReference>
<comment type="similarity">
    <text evidence="3 7">Belongs to the peptidase S26 family.</text>
</comment>
<dbReference type="GO" id="GO:0006465">
    <property type="term" value="P:signal peptide processing"/>
    <property type="evidence" value="ECO:0007669"/>
    <property type="project" value="InterPro"/>
</dbReference>
<accession>I7JYJ0</accession>
<dbReference type="CDD" id="cd06530">
    <property type="entry name" value="S26_SPase_I"/>
    <property type="match status" value="1"/>
</dbReference>
<dbReference type="GO" id="GO:0009003">
    <property type="term" value="F:signal peptidase activity"/>
    <property type="evidence" value="ECO:0007669"/>
    <property type="project" value="UniProtKB-EC"/>
</dbReference>
<keyword evidence="7" id="KW-0472">Membrane</keyword>
<evidence type="ECO:0000256" key="1">
    <source>
        <dbReference type="ARBA" id="ARBA00000677"/>
    </source>
</evidence>
<keyword evidence="7" id="KW-0812">Transmembrane</keyword>
<dbReference type="EC" id="3.4.21.89" evidence="4 7"/>
<feature type="active site" evidence="6">
    <location>
        <position position="51"/>
    </location>
</feature>
<dbReference type="SUPFAM" id="SSF51306">
    <property type="entry name" value="LexA/Signal peptidase"/>
    <property type="match status" value="1"/>
</dbReference>
<dbReference type="NCBIfam" id="TIGR02227">
    <property type="entry name" value="sigpep_I_bact"/>
    <property type="match status" value="1"/>
</dbReference>
<evidence type="ECO:0000256" key="2">
    <source>
        <dbReference type="ARBA" id="ARBA00004401"/>
    </source>
</evidence>
<evidence type="ECO:0000256" key="5">
    <source>
        <dbReference type="ARBA" id="ARBA00022801"/>
    </source>
</evidence>
<comment type="subcellular location">
    <subcellularLocation>
        <location evidence="2">Cell membrane</location>
        <topology evidence="2">Single-pass type II membrane protein</topology>
    </subcellularLocation>
    <subcellularLocation>
        <location evidence="7">Membrane</location>
        <topology evidence="7">Single-pass type II membrane protein</topology>
    </subcellularLocation>
</comment>
<dbReference type="Pfam" id="PF10502">
    <property type="entry name" value="Peptidase_S26"/>
    <property type="match status" value="1"/>
</dbReference>